<organism evidence="1 2">
    <name type="scientific">Macrococcus equipercicus</name>
    <dbReference type="NCBI Taxonomy" id="69967"/>
    <lineage>
        <taxon>Bacteria</taxon>
        <taxon>Bacillati</taxon>
        <taxon>Bacillota</taxon>
        <taxon>Bacilli</taxon>
        <taxon>Bacillales</taxon>
        <taxon>Staphylococcaceae</taxon>
        <taxon>Macrococcus</taxon>
    </lineage>
</organism>
<reference evidence="1 2" key="1">
    <citation type="submission" date="2019-09" db="EMBL/GenBank/DDBJ databases">
        <authorList>
            <person name="Mazhar S."/>
            <person name="Altermann E."/>
            <person name="Hill C."/>
            <person name="Mcauliffe O."/>
        </authorList>
    </citation>
    <scope>NUCLEOTIDE SEQUENCE [LARGE SCALE GENOMIC DNA]</scope>
    <source>
        <strain evidence="1 2">ATCC 51831</strain>
    </source>
</reference>
<feature type="non-terminal residue" evidence="1">
    <location>
        <position position="698"/>
    </location>
</feature>
<gene>
    <name evidence="1" type="ORF">ERX35_008425</name>
</gene>
<accession>A0ABQ6R7A4</accession>
<protein>
    <recommendedName>
        <fullName evidence="3">DUF4365 domain-containing protein</fullName>
    </recommendedName>
</protein>
<evidence type="ECO:0000313" key="2">
    <source>
        <dbReference type="Proteomes" id="UP000295735"/>
    </source>
</evidence>
<dbReference type="EMBL" id="SCWC02000006">
    <property type="protein sequence ID" value="KAA1038363.1"/>
    <property type="molecule type" value="Genomic_DNA"/>
</dbReference>
<evidence type="ECO:0000313" key="1">
    <source>
        <dbReference type="EMBL" id="KAA1038363.1"/>
    </source>
</evidence>
<proteinExistence type="predicted"/>
<evidence type="ECO:0008006" key="3">
    <source>
        <dbReference type="Google" id="ProtNLM"/>
    </source>
</evidence>
<dbReference type="Proteomes" id="UP000295735">
    <property type="component" value="Unassembled WGS sequence"/>
</dbReference>
<keyword evidence="2" id="KW-1185">Reference proteome</keyword>
<sequence>MFKISISSKRIEELAVNIVKNLFLFNCDRITPEIPDNDRSVSFDGKLILNSNGDDSKKSYLSSIPVQVKGQSVQKYSNEKMTYYNIDYHTFDNFQIEDGAVLFVVEINPEKLKLARIYYKYLDTNELEDIKKYIIENENKKQTMNETLLVDIKSTRKIELNFLNEDMDLYAIFENIAIERKINSYGMTKLINKNNSISSVSNILDDKIIKGMNDKVNEVSLNNIDSPLNILLNEELDKILARFFIIDMREILKVLQYDKALASSPKLNPLTRTKINLVLAVHNYNMYKYDEAREILDSIEIEYRLIKFYEIFLIINASLLSFDEFNNLLNQHIPEENHKTLLIAFYYIQNGQLVDFYKILPENWEEVFEWLYLYSLYKEKQSLTSDINIIYEKLLEKSDILDFKIKNLIYKFQHTLAMKNRNSSTNLDLNNFLIEIKSLNNLYNKDKNFPILLTMQFEIENYIYPNEQLKIIERLIKTGESSFNKEDLFQWKVQVLISLKKYTQAEEFLETILREHSLNKLIIANLYIKLYMNNENTEKLIKWFEFYLANESKKEVKSAYFLSFLSTLSQNNTASSYLEKVISKYSKDVKTDYIINIKIEITRFLAKSKKVGEKYDDILKELLDNYEIVNKDYFIDFYTNYVSPTYFNQIFDRIFEIDYMLADKIKFIRMYNMNDYENVILIGKNNYDLFNDVNLFIS</sequence>
<comment type="caution">
    <text evidence="1">The sequence shown here is derived from an EMBL/GenBank/DDBJ whole genome shotgun (WGS) entry which is preliminary data.</text>
</comment>
<name>A0ABQ6R7A4_9STAP</name>